<evidence type="ECO:0000313" key="1">
    <source>
        <dbReference type="EMBL" id="MBX72791.1"/>
    </source>
</evidence>
<dbReference type="AlphaFoldDB" id="A0A2P2R0V9"/>
<organism evidence="1">
    <name type="scientific">Rhizophora mucronata</name>
    <name type="common">Asiatic mangrove</name>
    <dbReference type="NCBI Taxonomy" id="61149"/>
    <lineage>
        <taxon>Eukaryota</taxon>
        <taxon>Viridiplantae</taxon>
        <taxon>Streptophyta</taxon>
        <taxon>Embryophyta</taxon>
        <taxon>Tracheophyta</taxon>
        <taxon>Spermatophyta</taxon>
        <taxon>Magnoliopsida</taxon>
        <taxon>eudicotyledons</taxon>
        <taxon>Gunneridae</taxon>
        <taxon>Pentapetalae</taxon>
        <taxon>rosids</taxon>
        <taxon>fabids</taxon>
        <taxon>Malpighiales</taxon>
        <taxon>Rhizophoraceae</taxon>
        <taxon>Rhizophora</taxon>
    </lineage>
</organism>
<reference evidence="1" key="1">
    <citation type="submission" date="2018-02" db="EMBL/GenBank/DDBJ databases">
        <title>Rhizophora mucronata_Transcriptome.</title>
        <authorList>
            <person name="Meera S.P."/>
            <person name="Sreeshan A."/>
            <person name="Augustine A."/>
        </authorList>
    </citation>
    <scope>NUCLEOTIDE SEQUENCE</scope>
    <source>
        <tissue evidence="1">Leaf</tissue>
    </source>
</reference>
<proteinExistence type="predicted"/>
<protein>
    <submittedName>
        <fullName evidence="1">Uncharacterized protein</fullName>
    </submittedName>
</protein>
<dbReference type="EMBL" id="GGEC01092307">
    <property type="protein sequence ID" value="MBX72791.1"/>
    <property type="molecule type" value="Transcribed_RNA"/>
</dbReference>
<name>A0A2P2R0V9_RHIMU</name>
<sequence>MPQLIGLLIWPPLCPCNVDLMSLMIRRFLS</sequence>
<accession>A0A2P2R0V9</accession>